<organism evidence="2">
    <name type="scientific">Amphimedon queenslandica</name>
    <name type="common">Sponge</name>
    <dbReference type="NCBI Taxonomy" id="400682"/>
    <lineage>
        <taxon>Eukaryota</taxon>
        <taxon>Metazoa</taxon>
        <taxon>Porifera</taxon>
        <taxon>Demospongiae</taxon>
        <taxon>Heteroscleromorpha</taxon>
        <taxon>Haplosclerida</taxon>
        <taxon>Niphatidae</taxon>
        <taxon>Amphimedon</taxon>
    </lineage>
</organism>
<name>A0A1X7V9S2_AMPQE</name>
<dbReference type="OrthoDB" id="2384430at2759"/>
<dbReference type="InParanoid" id="A0A1X7V9S2"/>
<evidence type="ECO:0000313" key="2">
    <source>
        <dbReference type="EnsemblMetazoa" id="Aqu2.1.36514_001"/>
    </source>
</evidence>
<dbReference type="Gene3D" id="1.25.40.10">
    <property type="entry name" value="Tetratricopeptide repeat domain"/>
    <property type="match status" value="2"/>
</dbReference>
<dbReference type="eggNOG" id="KOG1550">
    <property type="taxonomic scope" value="Eukaryota"/>
</dbReference>
<dbReference type="STRING" id="400682.A0A1X7V9S2"/>
<reference evidence="2" key="2">
    <citation type="submission" date="2017-05" db="UniProtKB">
        <authorList>
            <consortium name="EnsemblMetazoa"/>
        </authorList>
    </citation>
    <scope>IDENTIFICATION</scope>
</reference>
<evidence type="ECO:0000256" key="1">
    <source>
        <dbReference type="ARBA" id="ARBA00038101"/>
    </source>
</evidence>
<dbReference type="KEGG" id="aqu:100633888"/>
<gene>
    <name evidence="2" type="primary">100633888</name>
</gene>
<dbReference type="EnsemblMetazoa" id="Aqu2.1.36514_001">
    <property type="protein sequence ID" value="Aqu2.1.36514_001"/>
    <property type="gene ID" value="Aqu2.1.36514"/>
</dbReference>
<protein>
    <submittedName>
        <fullName evidence="2">Uncharacterized protein</fullName>
    </submittedName>
</protein>
<sequence>MSLHRMARLSYFHGKSIVRYLPAYTRAISTDPSSIIASVRSKLKNQDSQLEKKQINLLSSALCGRIQNTDDLTGKDVYKLATSTFEALRQTNEDLAPATELFKKAHELDNTDASYTYAQLLRIGQGCTADPVTAAKIFTDLALKAHPYAQFSLGVMYYSGLGIEQSHSKAFTLYKVSAKNGIPQAYSALGDMYFNGQGIPEDKEEAVKCYENAAKLGDPAAHLSLAQCYNKGSGVEVSFQKSFEHYKAAADAELVLGIYNVAVHYFAGKGVEHSFEKAVEYFQKAADRGFTAAQVNLGNMYYQGLGVEKNVAKAKELYSLAAEDDKNAKKLLEELELEEQGNKIEAN</sequence>
<accession>A0A1X7V9S2</accession>
<dbReference type="EnsemblMetazoa" id="XM_019994500.1">
    <property type="protein sequence ID" value="XP_019850059.1"/>
    <property type="gene ID" value="LOC100633888"/>
</dbReference>
<dbReference type="Proteomes" id="UP000007879">
    <property type="component" value="Unassembled WGS sequence"/>
</dbReference>
<evidence type="ECO:0000313" key="3">
    <source>
        <dbReference type="Proteomes" id="UP000007879"/>
    </source>
</evidence>
<comment type="similarity">
    <text evidence="1">Belongs to the sel-1 family.</text>
</comment>
<dbReference type="InterPro" id="IPR050767">
    <property type="entry name" value="Sel1_AlgK"/>
</dbReference>
<dbReference type="AlphaFoldDB" id="A0A1X7V9S2"/>
<dbReference type="Pfam" id="PF08238">
    <property type="entry name" value="Sel1"/>
    <property type="match status" value="5"/>
</dbReference>
<dbReference type="PANTHER" id="PTHR11102">
    <property type="entry name" value="SEL-1-LIKE PROTEIN"/>
    <property type="match status" value="1"/>
</dbReference>
<keyword evidence="3" id="KW-1185">Reference proteome</keyword>
<proteinExistence type="inferred from homology"/>
<dbReference type="SMART" id="SM00671">
    <property type="entry name" value="SEL1"/>
    <property type="match status" value="6"/>
</dbReference>
<dbReference type="InterPro" id="IPR006597">
    <property type="entry name" value="Sel1-like"/>
</dbReference>
<dbReference type="PANTHER" id="PTHR11102:SF160">
    <property type="entry name" value="ERAD-ASSOCIATED E3 UBIQUITIN-PROTEIN LIGASE COMPONENT HRD3"/>
    <property type="match status" value="1"/>
</dbReference>
<dbReference type="InterPro" id="IPR011990">
    <property type="entry name" value="TPR-like_helical_dom_sf"/>
</dbReference>
<dbReference type="SUPFAM" id="SSF81901">
    <property type="entry name" value="HCP-like"/>
    <property type="match status" value="2"/>
</dbReference>
<reference evidence="3" key="1">
    <citation type="journal article" date="2010" name="Nature">
        <title>The Amphimedon queenslandica genome and the evolution of animal complexity.</title>
        <authorList>
            <person name="Srivastava M."/>
            <person name="Simakov O."/>
            <person name="Chapman J."/>
            <person name="Fahey B."/>
            <person name="Gauthier M.E."/>
            <person name="Mitros T."/>
            <person name="Richards G.S."/>
            <person name="Conaco C."/>
            <person name="Dacre M."/>
            <person name="Hellsten U."/>
            <person name="Larroux C."/>
            <person name="Putnam N.H."/>
            <person name="Stanke M."/>
            <person name="Adamska M."/>
            <person name="Darling A."/>
            <person name="Degnan S.M."/>
            <person name="Oakley T.H."/>
            <person name="Plachetzki D.C."/>
            <person name="Zhai Y."/>
            <person name="Adamski M."/>
            <person name="Calcino A."/>
            <person name="Cummins S.F."/>
            <person name="Goodstein D.M."/>
            <person name="Harris C."/>
            <person name="Jackson D.J."/>
            <person name="Leys S.P."/>
            <person name="Shu S."/>
            <person name="Woodcroft B.J."/>
            <person name="Vervoort M."/>
            <person name="Kosik K.S."/>
            <person name="Manning G."/>
            <person name="Degnan B.M."/>
            <person name="Rokhsar D.S."/>
        </authorList>
    </citation>
    <scope>NUCLEOTIDE SEQUENCE [LARGE SCALE GENOMIC DNA]</scope>
</reference>